<feature type="coiled-coil region" evidence="3">
    <location>
        <begin position="749"/>
        <end position="783"/>
    </location>
</feature>
<accession>A0AAV1AB56</accession>
<dbReference type="PANTHER" id="PTHR32054">
    <property type="entry name" value="HEAVY CHAIN, PUTATIVE, EXPRESSED-RELATED-RELATED"/>
    <property type="match status" value="1"/>
</dbReference>
<feature type="compositionally biased region" description="Polar residues" evidence="4">
    <location>
        <begin position="94"/>
        <end position="104"/>
    </location>
</feature>
<keyword evidence="2 3" id="KW-0175">Coiled coil</keyword>
<feature type="compositionally biased region" description="Polar residues" evidence="4">
    <location>
        <begin position="936"/>
        <end position="953"/>
    </location>
</feature>
<evidence type="ECO:0000256" key="1">
    <source>
        <dbReference type="ARBA" id="ARBA00005485"/>
    </source>
</evidence>
<evidence type="ECO:0000313" key="5">
    <source>
        <dbReference type="EMBL" id="CAI8606313.1"/>
    </source>
</evidence>
<feature type="compositionally biased region" description="Polar residues" evidence="4">
    <location>
        <begin position="126"/>
        <end position="156"/>
    </location>
</feature>
<dbReference type="Pfam" id="PF05701">
    <property type="entry name" value="WEMBL"/>
    <property type="match status" value="1"/>
</dbReference>
<reference evidence="5 6" key="1">
    <citation type="submission" date="2023-01" db="EMBL/GenBank/DDBJ databases">
        <authorList>
            <person name="Kreplak J."/>
        </authorList>
    </citation>
    <scope>NUCLEOTIDE SEQUENCE [LARGE SCALE GENOMIC DNA]</scope>
</reference>
<protein>
    <submittedName>
        <fullName evidence="5">Uncharacterized protein</fullName>
    </submittedName>
</protein>
<dbReference type="EMBL" id="OX451738">
    <property type="protein sequence ID" value="CAI8606313.1"/>
    <property type="molecule type" value="Genomic_DNA"/>
</dbReference>
<proteinExistence type="inferred from homology"/>
<evidence type="ECO:0000256" key="4">
    <source>
        <dbReference type="SAM" id="MobiDB-lite"/>
    </source>
</evidence>
<dbReference type="PANTHER" id="PTHR32054:SF43">
    <property type="entry name" value="WEB FAMILY PROTEIN-RELATED"/>
    <property type="match status" value="1"/>
</dbReference>
<name>A0AAV1AB56_VICFA</name>
<evidence type="ECO:0000313" key="6">
    <source>
        <dbReference type="Proteomes" id="UP001157006"/>
    </source>
</evidence>
<organism evidence="5 6">
    <name type="scientific">Vicia faba</name>
    <name type="common">Broad bean</name>
    <name type="synonym">Faba vulgaris</name>
    <dbReference type="NCBI Taxonomy" id="3906"/>
    <lineage>
        <taxon>Eukaryota</taxon>
        <taxon>Viridiplantae</taxon>
        <taxon>Streptophyta</taxon>
        <taxon>Embryophyta</taxon>
        <taxon>Tracheophyta</taxon>
        <taxon>Spermatophyta</taxon>
        <taxon>Magnoliopsida</taxon>
        <taxon>eudicotyledons</taxon>
        <taxon>Gunneridae</taxon>
        <taxon>Pentapetalae</taxon>
        <taxon>rosids</taxon>
        <taxon>fabids</taxon>
        <taxon>Fabales</taxon>
        <taxon>Fabaceae</taxon>
        <taxon>Papilionoideae</taxon>
        <taxon>50 kb inversion clade</taxon>
        <taxon>NPAAA clade</taxon>
        <taxon>Hologalegina</taxon>
        <taxon>IRL clade</taxon>
        <taxon>Fabeae</taxon>
        <taxon>Vicia</taxon>
    </lineage>
</organism>
<gene>
    <name evidence="5" type="ORF">VFH_III223920</name>
</gene>
<feature type="compositionally biased region" description="Polar residues" evidence="4">
    <location>
        <begin position="9"/>
        <end position="28"/>
    </location>
</feature>
<dbReference type="GO" id="GO:0005829">
    <property type="term" value="C:cytosol"/>
    <property type="evidence" value="ECO:0007669"/>
    <property type="project" value="TreeGrafter"/>
</dbReference>
<dbReference type="InterPro" id="IPR008545">
    <property type="entry name" value="Web"/>
</dbReference>
<keyword evidence="6" id="KW-1185">Reference proteome</keyword>
<feature type="region of interest" description="Disordered" evidence="4">
    <location>
        <begin position="628"/>
        <end position="649"/>
    </location>
</feature>
<feature type="compositionally biased region" description="Polar residues" evidence="4">
    <location>
        <begin position="961"/>
        <end position="979"/>
    </location>
</feature>
<feature type="region of interest" description="Disordered" evidence="4">
    <location>
        <begin position="921"/>
        <end position="991"/>
    </location>
</feature>
<feature type="compositionally biased region" description="Basic and acidic residues" evidence="4">
    <location>
        <begin position="640"/>
        <end position="649"/>
    </location>
</feature>
<evidence type="ECO:0000256" key="2">
    <source>
        <dbReference type="ARBA" id="ARBA00023054"/>
    </source>
</evidence>
<feature type="coiled-coil region" evidence="3">
    <location>
        <begin position="578"/>
        <end position="605"/>
    </location>
</feature>
<feature type="compositionally biased region" description="Acidic residues" evidence="4">
    <location>
        <begin position="112"/>
        <end position="122"/>
    </location>
</feature>
<feature type="compositionally biased region" description="Basic and acidic residues" evidence="4">
    <location>
        <begin position="921"/>
        <end position="930"/>
    </location>
</feature>
<dbReference type="AlphaFoldDB" id="A0AAV1AB56"/>
<evidence type="ECO:0000256" key="3">
    <source>
        <dbReference type="SAM" id="Coils"/>
    </source>
</evidence>
<dbReference type="GO" id="GO:0009903">
    <property type="term" value="P:chloroplast avoidance movement"/>
    <property type="evidence" value="ECO:0007669"/>
    <property type="project" value="TreeGrafter"/>
</dbReference>
<dbReference type="GO" id="GO:0009904">
    <property type="term" value="P:chloroplast accumulation movement"/>
    <property type="evidence" value="ECO:0007669"/>
    <property type="project" value="TreeGrafter"/>
</dbReference>
<feature type="region of interest" description="Disordered" evidence="4">
    <location>
        <begin position="1"/>
        <end position="171"/>
    </location>
</feature>
<dbReference type="Proteomes" id="UP001157006">
    <property type="component" value="Chromosome 3"/>
</dbReference>
<feature type="region of interest" description="Disordered" evidence="4">
    <location>
        <begin position="185"/>
        <end position="215"/>
    </location>
</feature>
<comment type="similarity">
    <text evidence="1">Belongs to the WEB family.</text>
</comment>
<feature type="coiled-coil region" evidence="3">
    <location>
        <begin position="311"/>
        <end position="338"/>
    </location>
</feature>
<feature type="compositionally biased region" description="Polar residues" evidence="4">
    <location>
        <begin position="38"/>
        <end position="52"/>
    </location>
</feature>
<feature type="coiled-coil region" evidence="3">
    <location>
        <begin position="394"/>
        <end position="465"/>
    </location>
</feature>
<sequence length="1007" mass="111669">MEEVENKPTSESSSRNAEQNPRGETSQENTDDIIAPIDNQSSVEASINSLGDNNIPEHDDTHSPAVTDFPEIESNSTNVSIDQPIKQDEYLLITDNSTSTSQETEQIHQESIAEDSEPEALEDINNRQQDGGSTATASGNVDNLVTEPSTSSSGTNELPIEPIDSPRDGVIDAPLENLVSTSFSEVHVTEESHQEPIVTDSESGSLEDIVNEKNGDSTVSVIDNQIEHESGALEDLVNTERDRDSIVSVVDSQIEHGSRSSEDIVNMEKDGDSTVSVVDNQIELESGSLEDIANTEEGDSTVSVVDNQIELSALSSEKIELQNDREELNVNLDEIKVSDVAVGRVESPTNEKEIEEKRGIIDTAAPFESVKEAVSKFGGIVDWKAHRMVTVERRKKVEQELEKAHDEIPEYRKISEAAEQEKVQALQELDSTKRLIEELKLNLERAQTEERQARQDSELAKLRVEEMEQGIAEDSSVAAKAQLEVAKARYTAAITEFTSVKHELDSLCVEYASLVDEKGEAINRAEEAVAASKQVEKMVEDLTIELIATKESLETAHSAHMEAEEHRIGTVMARDQDLLNWEKELKQEEHKLEKFNQKILSAEGLKSKLSKASTLLLDLKSELNAYMESKSNQEGGDEEGVSKAELEKKSHNEIQEAIASAKKELEEVKLNIEKATSEVNYLKVAATSLRSELDQEKLSLALIRQREGMASVTVASIEAELNKTKTEIGFVHIKEKEGRETILEMPKKLKEAAEEANKANLLAKEAREGLRKVKEEAEQAKASASTVYSRLLAAQKEIEAARASERLAIKAIKTLQESESARSNNKNEVDSLNGVKLSVEEYYNLTKQAHEAEEEANVRVATANSKIDTAKETESKTLEKLNEVNKEMAARRESLKIAMGKAEKAREGKLGAEQELRKWRAEHGQRRKAGEIGQKVVNQNTSHSGKLEQNNRGNIPPGHHFSSQKSYVRANNENGSSPDAKNGKKKKKSFFPRVFMFFARRKSHSTH</sequence>